<accession>A0A9P6D0T4</accession>
<keyword evidence="2" id="KW-0812">Transmembrane</keyword>
<feature type="transmembrane region" description="Helical" evidence="2">
    <location>
        <begin position="313"/>
        <end position="337"/>
    </location>
</feature>
<evidence type="ECO:0000313" key="3">
    <source>
        <dbReference type="EMBL" id="KAF9479605.1"/>
    </source>
</evidence>
<feature type="compositionally biased region" description="Low complexity" evidence="1">
    <location>
        <begin position="430"/>
        <end position="440"/>
    </location>
</feature>
<dbReference type="EMBL" id="MU155209">
    <property type="protein sequence ID" value="KAF9479605.1"/>
    <property type="molecule type" value="Genomic_DNA"/>
</dbReference>
<evidence type="ECO:0000256" key="1">
    <source>
        <dbReference type="SAM" id="MobiDB-lite"/>
    </source>
</evidence>
<name>A0A9P6D0T4_9AGAR</name>
<dbReference type="Gene3D" id="2.60.120.260">
    <property type="entry name" value="Galactose-binding domain-like"/>
    <property type="match status" value="2"/>
</dbReference>
<gene>
    <name evidence="3" type="ORF">BDN70DRAFT_878570</name>
</gene>
<feature type="region of interest" description="Disordered" evidence="1">
    <location>
        <begin position="346"/>
        <end position="488"/>
    </location>
</feature>
<keyword evidence="2" id="KW-1133">Transmembrane helix</keyword>
<keyword evidence="2" id="KW-0472">Membrane</keyword>
<feature type="compositionally biased region" description="Basic residues" evidence="1">
    <location>
        <begin position="414"/>
        <end position="428"/>
    </location>
</feature>
<organism evidence="3 4">
    <name type="scientific">Pholiota conissans</name>
    <dbReference type="NCBI Taxonomy" id="109636"/>
    <lineage>
        <taxon>Eukaryota</taxon>
        <taxon>Fungi</taxon>
        <taxon>Dikarya</taxon>
        <taxon>Basidiomycota</taxon>
        <taxon>Agaricomycotina</taxon>
        <taxon>Agaricomycetes</taxon>
        <taxon>Agaricomycetidae</taxon>
        <taxon>Agaricales</taxon>
        <taxon>Agaricineae</taxon>
        <taxon>Strophariaceae</taxon>
        <taxon>Pholiota</taxon>
    </lineage>
</organism>
<evidence type="ECO:0000256" key="2">
    <source>
        <dbReference type="SAM" id="Phobius"/>
    </source>
</evidence>
<dbReference type="AlphaFoldDB" id="A0A9P6D0T4"/>
<evidence type="ECO:0008006" key="5">
    <source>
        <dbReference type="Google" id="ProtNLM"/>
    </source>
</evidence>
<evidence type="ECO:0000313" key="4">
    <source>
        <dbReference type="Proteomes" id="UP000807469"/>
    </source>
</evidence>
<keyword evidence="4" id="KW-1185">Reference proteome</keyword>
<protein>
    <recommendedName>
        <fullName evidence="5">Transmembrane protein</fullName>
    </recommendedName>
</protein>
<comment type="caution">
    <text evidence="3">The sequence shown here is derived from an EMBL/GenBank/DDBJ whole genome shotgun (WGS) entry which is preliminary data.</text>
</comment>
<reference evidence="3" key="1">
    <citation type="submission" date="2020-11" db="EMBL/GenBank/DDBJ databases">
        <authorList>
            <consortium name="DOE Joint Genome Institute"/>
            <person name="Ahrendt S."/>
            <person name="Riley R."/>
            <person name="Andreopoulos W."/>
            <person name="Labutti K."/>
            <person name="Pangilinan J."/>
            <person name="Ruiz-Duenas F.J."/>
            <person name="Barrasa J.M."/>
            <person name="Sanchez-Garcia M."/>
            <person name="Camarero S."/>
            <person name="Miyauchi S."/>
            <person name="Serrano A."/>
            <person name="Linde D."/>
            <person name="Babiker R."/>
            <person name="Drula E."/>
            <person name="Ayuso-Fernandez I."/>
            <person name="Pacheco R."/>
            <person name="Padilla G."/>
            <person name="Ferreira P."/>
            <person name="Barriuso J."/>
            <person name="Kellner H."/>
            <person name="Castanera R."/>
            <person name="Alfaro M."/>
            <person name="Ramirez L."/>
            <person name="Pisabarro A.G."/>
            <person name="Kuo A."/>
            <person name="Tritt A."/>
            <person name="Lipzen A."/>
            <person name="He G."/>
            <person name="Yan M."/>
            <person name="Ng V."/>
            <person name="Cullen D."/>
            <person name="Martin F."/>
            <person name="Rosso M.-N."/>
            <person name="Henrissat B."/>
            <person name="Hibbett D."/>
            <person name="Martinez A.T."/>
            <person name="Grigoriev I.V."/>
        </authorList>
    </citation>
    <scope>NUCLEOTIDE SEQUENCE</scope>
    <source>
        <strain evidence="3">CIRM-BRFM 674</strain>
    </source>
</reference>
<proteinExistence type="predicted"/>
<dbReference type="OrthoDB" id="3067294at2759"/>
<sequence>MSASIRVDDTDSNIQYSGNWLPTSHYDSLGSFGPPFQNTLHNATSQASFSYIFTGTSVVIAGTVSSVYATSRSSYTCSIDGKAFPIQTRFSAGNGVTLCEATGLSPKSHILELVAGPSSNSSFLFDYIQYVPSFIINPEDHATVVIPHVDPQLKFAYDPAWDMLSSAQPIGAMTRTTNSTLEYVFNGTSLAWIGFYDSNYPSTDATATYSVDGHTPTLFPLKGISSGIQLNQIFFQTSSLPLTQHRLVVTYQGNNLTTPLTLESLLIQNGSIATMIPPQLYQSASASLITSVVYASATSSPQAQQQPSHSTDFSAIIGGTIGGAAILLFSVFGFLFIRLRFLKRHPKPPSSEFTTRQPNPYTPPARPFARPSSIHKQRPPPARYMPPLSDAGSMRSYDPPTTAPSQNVVEHGSSTRRHHRRHRHHRHGTTAEATSSTPTTVARKGARNERPTTSSRGYVTLHSLYRDNTEPLHLQPPPEVRTREQSKFREGEKVLSNVLLD</sequence>
<dbReference type="Proteomes" id="UP000807469">
    <property type="component" value="Unassembled WGS sequence"/>
</dbReference>